<keyword evidence="7" id="KW-1278">Translocase</keyword>
<evidence type="ECO:0000256" key="8">
    <source>
        <dbReference type="ARBA" id="ARBA00023136"/>
    </source>
</evidence>
<evidence type="ECO:0000256" key="4">
    <source>
        <dbReference type="ARBA" id="ARBA00022475"/>
    </source>
</evidence>
<dbReference type="InterPro" id="IPR003439">
    <property type="entry name" value="ABC_transporter-like_ATP-bd"/>
</dbReference>
<dbReference type="PANTHER" id="PTHR43553">
    <property type="entry name" value="HEAVY METAL TRANSPORTER"/>
    <property type="match status" value="1"/>
</dbReference>
<organism evidence="10 11">
    <name type="scientific">Caloranaerobacter azorensis H53214</name>
    <dbReference type="NCBI Taxonomy" id="1156417"/>
    <lineage>
        <taxon>Bacteria</taxon>
        <taxon>Bacillati</taxon>
        <taxon>Bacillota</taxon>
        <taxon>Tissierellia</taxon>
        <taxon>Tissierellales</taxon>
        <taxon>Thermohalobacteraceae</taxon>
        <taxon>Caloranaerobacter</taxon>
    </lineage>
</organism>
<dbReference type="GO" id="GO:0005524">
    <property type="term" value="F:ATP binding"/>
    <property type="evidence" value="ECO:0007669"/>
    <property type="project" value="UniProtKB-KW"/>
</dbReference>
<dbReference type="Proteomes" id="UP000029622">
    <property type="component" value="Unassembled WGS sequence"/>
</dbReference>
<comment type="subcellular location">
    <subcellularLocation>
        <location evidence="1">Cell membrane</location>
        <topology evidence="1">Peripheral membrane protein</topology>
    </subcellularLocation>
</comment>
<dbReference type="GO" id="GO:0016887">
    <property type="term" value="F:ATP hydrolysis activity"/>
    <property type="evidence" value="ECO:0007669"/>
    <property type="project" value="InterPro"/>
</dbReference>
<dbReference type="SMART" id="SM00382">
    <property type="entry name" value="AAA"/>
    <property type="match status" value="2"/>
</dbReference>
<dbReference type="PROSITE" id="PS50893">
    <property type="entry name" value="ABC_TRANSPORTER_2"/>
    <property type="match status" value="2"/>
</dbReference>
<evidence type="ECO:0000259" key="9">
    <source>
        <dbReference type="PROSITE" id="PS50893"/>
    </source>
</evidence>
<keyword evidence="4" id="KW-1003">Cell membrane</keyword>
<dbReference type="InterPro" id="IPR003593">
    <property type="entry name" value="AAA+_ATPase"/>
</dbReference>
<dbReference type="InterPro" id="IPR050095">
    <property type="entry name" value="ECF_ABC_transporter_ATP-bd"/>
</dbReference>
<reference evidence="10 11" key="1">
    <citation type="submission" date="2013-12" db="EMBL/GenBank/DDBJ databases">
        <title>Draft genome sequence of Caloranaerobacter sp. H53214.</title>
        <authorList>
            <person name="Jiang L.J."/>
            <person name="Shao Z.Z."/>
            <person name="Long M.N."/>
        </authorList>
    </citation>
    <scope>NUCLEOTIDE SEQUENCE [LARGE SCALE GENOMIC DNA]</scope>
    <source>
        <strain evidence="10 11">H53214</strain>
    </source>
</reference>
<feature type="domain" description="ABC transporter" evidence="9">
    <location>
        <begin position="297"/>
        <end position="527"/>
    </location>
</feature>
<evidence type="ECO:0000256" key="5">
    <source>
        <dbReference type="ARBA" id="ARBA00022741"/>
    </source>
</evidence>
<dbReference type="PANTHER" id="PTHR43553:SF21">
    <property type="entry name" value="ABC TRANSPORTER ATP-BINDING PROTEIN MA_1418-RELATED"/>
    <property type="match status" value="1"/>
</dbReference>
<evidence type="ECO:0000256" key="7">
    <source>
        <dbReference type="ARBA" id="ARBA00022967"/>
    </source>
</evidence>
<dbReference type="GO" id="GO:0043190">
    <property type="term" value="C:ATP-binding cassette (ABC) transporter complex"/>
    <property type="evidence" value="ECO:0007669"/>
    <property type="project" value="TreeGrafter"/>
</dbReference>
<dbReference type="Pfam" id="PF00005">
    <property type="entry name" value="ABC_tran"/>
    <property type="match status" value="2"/>
</dbReference>
<dbReference type="STRING" id="1156417.Y919_03040"/>
<dbReference type="RefSeq" id="WP_035162297.1">
    <property type="nucleotide sequence ID" value="NZ_AZTB01000008.1"/>
</dbReference>
<keyword evidence="3" id="KW-0813">Transport</keyword>
<dbReference type="InterPro" id="IPR015856">
    <property type="entry name" value="ABC_transpr_CbiO/EcfA_su"/>
</dbReference>
<accession>A0A096CWX8</accession>
<evidence type="ECO:0000256" key="2">
    <source>
        <dbReference type="ARBA" id="ARBA00005417"/>
    </source>
</evidence>
<sequence length="567" mass="64628">MQDIKIKNLNYYYPEMKTPALKNINLEIPQGQFVLLVGSSGSGKSTLLRSICGLIPNFYGGVYSGEIYIGNDEIHQIERRELTQKVGMVFQDPESQLVMVSVEEEIAFGLQNLNLPNSLIRRRIMEITSALTLSDYLDNFIPELSGGQKQKTALGAILAMQPDIILLDEPTSQLDPISGEDILTMIRRLNEENGITVILTEQRLERCFHLADRILVMDNGEIIFDHFSHKEMAKWAVKTNRSFVPPLSKLFAETDYWDIPTTVKEGRKIIKDIHFNRKDLNDDFLHDCKKEKENLLIEVENLWFNYPNGKEVLKNINFNINSREFIVLMGENGGGKTTLLKNLNGILKPSRGKVKIMGKDTRNIDVEELACKVGYLSQDPNDYLFLPTVEEEILFTMKNLGIDNDKILNEIIDKLQIKSLKNKNPRDLSTGERQRVALASILVTRPKVLLLDEPTRGLDYELKEKLGEILLKLKAEGTAIFMVTHDVEFAAEYADKIILLDRGNIIGFGDKHEMLTNSTFYSPQISKLFHGLVDNVVTKDEGKRVLMSAIELKSVFEDKREENLYEK</sequence>
<feature type="domain" description="ABC transporter" evidence="9">
    <location>
        <begin position="4"/>
        <end position="244"/>
    </location>
</feature>
<dbReference type="EMBL" id="AZTB01000008">
    <property type="protein sequence ID" value="KGG81049.1"/>
    <property type="molecule type" value="Genomic_DNA"/>
</dbReference>
<dbReference type="AlphaFoldDB" id="A0A096CWX8"/>
<dbReference type="FunFam" id="3.40.50.300:FF:000224">
    <property type="entry name" value="Energy-coupling factor transporter ATP-binding protein EcfA"/>
    <property type="match status" value="2"/>
</dbReference>
<dbReference type="SUPFAM" id="SSF52540">
    <property type="entry name" value="P-loop containing nucleoside triphosphate hydrolases"/>
    <property type="match status" value="2"/>
</dbReference>
<dbReference type="InterPro" id="IPR027417">
    <property type="entry name" value="P-loop_NTPase"/>
</dbReference>
<dbReference type="NCBIfam" id="NF010167">
    <property type="entry name" value="PRK13648.1"/>
    <property type="match status" value="2"/>
</dbReference>
<protein>
    <submittedName>
        <fullName evidence="10">ABC transporter</fullName>
    </submittedName>
</protein>
<comment type="caution">
    <text evidence="10">The sequence shown here is derived from an EMBL/GenBank/DDBJ whole genome shotgun (WGS) entry which is preliminary data.</text>
</comment>
<dbReference type="Gene3D" id="3.40.50.300">
    <property type="entry name" value="P-loop containing nucleotide triphosphate hydrolases"/>
    <property type="match status" value="2"/>
</dbReference>
<name>A0A096CWX8_9FIRM</name>
<evidence type="ECO:0000313" key="11">
    <source>
        <dbReference type="Proteomes" id="UP000029622"/>
    </source>
</evidence>
<comment type="similarity">
    <text evidence="2">Belongs to the ABC transporter superfamily.</text>
</comment>
<gene>
    <name evidence="10" type="ORF">Y919_03040</name>
</gene>
<dbReference type="GO" id="GO:0042626">
    <property type="term" value="F:ATPase-coupled transmembrane transporter activity"/>
    <property type="evidence" value="ECO:0007669"/>
    <property type="project" value="TreeGrafter"/>
</dbReference>
<evidence type="ECO:0000256" key="6">
    <source>
        <dbReference type="ARBA" id="ARBA00022840"/>
    </source>
</evidence>
<proteinExistence type="inferred from homology"/>
<keyword evidence="6" id="KW-0067">ATP-binding</keyword>
<keyword evidence="5" id="KW-0547">Nucleotide-binding</keyword>
<evidence type="ECO:0000313" key="10">
    <source>
        <dbReference type="EMBL" id="KGG81049.1"/>
    </source>
</evidence>
<dbReference type="CDD" id="cd03225">
    <property type="entry name" value="ABC_cobalt_CbiO_domain1"/>
    <property type="match status" value="2"/>
</dbReference>
<keyword evidence="8" id="KW-0472">Membrane</keyword>
<evidence type="ECO:0000256" key="1">
    <source>
        <dbReference type="ARBA" id="ARBA00004202"/>
    </source>
</evidence>
<evidence type="ECO:0000256" key="3">
    <source>
        <dbReference type="ARBA" id="ARBA00022448"/>
    </source>
</evidence>